<evidence type="ECO:0000313" key="13">
    <source>
        <dbReference type="EMBL" id="MCQ8241353.1"/>
    </source>
</evidence>
<evidence type="ECO:0000256" key="1">
    <source>
        <dbReference type="ARBA" id="ARBA00000798"/>
    </source>
</evidence>
<evidence type="ECO:0000256" key="6">
    <source>
        <dbReference type="ARBA" id="ARBA00018392"/>
    </source>
</evidence>
<evidence type="ECO:0000256" key="9">
    <source>
        <dbReference type="ARBA" id="ARBA00022963"/>
    </source>
</evidence>
<comment type="caution">
    <text evidence="13">The sequence shown here is derived from an EMBL/GenBank/DDBJ whole genome shotgun (WGS) entry which is preliminary data.</text>
</comment>
<evidence type="ECO:0000313" key="14">
    <source>
        <dbReference type="Proteomes" id="UP001524547"/>
    </source>
</evidence>
<dbReference type="PANTHER" id="PTHR43856">
    <property type="entry name" value="CARDIOLIPIN HYDROLASE"/>
    <property type="match status" value="1"/>
</dbReference>
<keyword evidence="9" id="KW-0442">Lipid degradation</keyword>
<dbReference type="PROSITE" id="PS50035">
    <property type="entry name" value="PLD"/>
    <property type="match status" value="1"/>
</dbReference>
<dbReference type="PANTHER" id="PTHR43856:SF1">
    <property type="entry name" value="MITOCHONDRIAL CARDIOLIPIN HYDROLASE"/>
    <property type="match status" value="1"/>
</dbReference>
<evidence type="ECO:0000256" key="7">
    <source>
        <dbReference type="ARBA" id="ARBA00022525"/>
    </source>
</evidence>
<name>A0ABT1VYE6_9PROT</name>
<dbReference type="Pfam" id="PF13091">
    <property type="entry name" value="PLDc_2"/>
    <property type="match status" value="2"/>
</dbReference>
<dbReference type="InterPro" id="IPR051406">
    <property type="entry name" value="PLD_domain"/>
</dbReference>
<organism evidence="13 14">
    <name type="scientific">Rhizosaccharibacter radicis</name>
    <dbReference type="NCBI Taxonomy" id="2782605"/>
    <lineage>
        <taxon>Bacteria</taxon>
        <taxon>Pseudomonadati</taxon>
        <taxon>Pseudomonadota</taxon>
        <taxon>Alphaproteobacteria</taxon>
        <taxon>Acetobacterales</taxon>
        <taxon>Acetobacteraceae</taxon>
        <taxon>Rhizosaccharibacter</taxon>
    </lineage>
</organism>
<dbReference type="SUPFAM" id="SSF56024">
    <property type="entry name" value="Phospholipase D/nuclease"/>
    <property type="match status" value="2"/>
</dbReference>
<evidence type="ECO:0000256" key="5">
    <source>
        <dbReference type="ARBA" id="ARBA00012027"/>
    </source>
</evidence>
<comment type="function">
    <text evidence="2">Could be a virulence factor.</text>
</comment>
<keyword evidence="10" id="KW-0443">Lipid metabolism</keyword>
<evidence type="ECO:0000256" key="10">
    <source>
        <dbReference type="ARBA" id="ARBA00023098"/>
    </source>
</evidence>
<keyword evidence="7" id="KW-0964">Secreted</keyword>
<protein>
    <recommendedName>
        <fullName evidence="6">Phospholipase D</fullName>
        <ecNumber evidence="5">3.1.4.4</ecNumber>
    </recommendedName>
    <alternativeName>
        <fullName evidence="11">Choline phosphatase</fullName>
    </alternativeName>
</protein>
<dbReference type="EMBL" id="JAMZEJ010000006">
    <property type="protein sequence ID" value="MCQ8241353.1"/>
    <property type="molecule type" value="Genomic_DNA"/>
</dbReference>
<dbReference type="Proteomes" id="UP001524547">
    <property type="component" value="Unassembled WGS sequence"/>
</dbReference>
<keyword evidence="8" id="KW-0378">Hydrolase</keyword>
<evidence type="ECO:0000256" key="2">
    <source>
        <dbReference type="ARBA" id="ARBA00003145"/>
    </source>
</evidence>
<dbReference type="Gene3D" id="3.30.870.10">
    <property type="entry name" value="Endonuclease Chain A"/>
    <property type="match status" value="2"/>
</dbReference>
<sequence length="339" mass="37123">MSSDGAGSDSVAAAEVAPVRRLLIMPDSGREAVQALIDAAASSITLKIYTLTDPILLAALLRAQARGVAVRVMLNAERNDRSRDNDATRLALVGGGIEVRWGSSRHAATHEKSLVIDGQEALISSFNYAEKYFTDTRDYGIVTRDPAEVHEIVACFEADWNEHAFCPAADSRLLWAPGTSRRQVAALLGQARHCIHLQHAKLVDATVLLHLMEALERGVTVRFLCPGAKGLHAWDKPETFAALRILRNAGGKVRRLKTPKMHGNLTLVDDKVAQLGSLHFHHTAADFRRELSIEVDEPAIVSALAARFRQDWDAGERYVPPDPIAHGDTDPVDDEIFKV</sequence>
<comment type="subcellular location">
    <subcellularLocation>
        <location evidence="3">Secreted</location>
    </subcellularLocation>
</comment>
<evidence type="ECO:0000256" key="11">
    <source>
        <dbReference type="ARBA" id="ARBA00029594"/>
    </source>
</evidence>
<evidence type="ECO:0000259" key="12">
    <source>
        <dbReference type="PROSITE" id="PS50035"/>
    </source>
</evidence>
<accession>A0ABT1VYE6</accession>
<comment type="similarity">
    <text evidence="4">Belongs to the phospholipase D family.</text>
</comment>
<keyword evidence="14" id="KW-1185">Reference proteome</keyword>
<comment type="catalytic activity">
    <reaction evidence="1">
        <text>a 1,2-diacyl-sn-glycero-3-phosphocholine + H2O = a 1,2-diacyl-sn-glycero-3-phosphate + choline + H(+)</text>
        <dbReference type="Rhea" id="RHEA:14445"/>
        <dbReference type="ChEBI" id="CHEBI:15354"/>
        <dbReference type="ChEBI" id="CHEBI:15377"/>
        <dbReference type="ChEBI" id="CHEBI:15378"/>
        <dbReference type="ChEBI" id="CHEBI:57643"/>
        <dbReference type="ChEBI" id="CHEBI:58608"/>
        <dbReference type="EC" id="3.1.4.4"/>
    </reaction>
</comment>
<evidence type="ECO:0000256" key="4">
    <source>
        <dbReference type="ARBA" id="ARBA00008664"/>
    </source>
</evidence>
<evidence type="ECO:0000256" key="8">
    <source>
        <dbReference type="ARBA" id="ARBA00022801"/>
    </source>
</evidence>
<dbReference type="InterPro" id="IPR025202">
    <property type="entry name" value="PLD-like_dom"/>
</dbReference>
<gene>
    <name evidence="13" type="ORF">NFI88_10935</name>
</gene>
<proteinExistence type="inferred from homology"/>
<dbReference type="EC" id="3.1.4.4" evidence="5"/>
<reference evidence="13 14" key="1">
    <citation type="submission" date="2022-06" db="EMBL/GenBank/DDBJ databases">
        <title>Rhizosaccharibacter gen. nov. sp. nov. KSS12, endophytic bacteria isolated from sugarcane.</title>
        <authorList>
            <person name="Pitiwittayakul N."/>
        </authorList>
    </citation>
    <scope>NUCLEOTIDE SEQUENCE [LARGE SCALE GENOMIC DNA]</scope>
    <source>
        <strain evidence="13 14">KSS12</strain>
    </source>
</reference>
<feature type="domain" description="PLD phosphodiesterase" evidence="12">
    <location>
        <begin position="105"/>
        <end position="132"/>
    </location>
</feature>
<dbReference type="InterPro" id="IPR001736">
    <property type="entry name" value="PLipase_D/transphosphatidylase"/>
</dbReference>
<dbReference type="RefSeq" id="WP_422920096.1">
    <property type="nucleotide sequence ID" value="NZ_JAMZEJ010000006.1"/>
</dbReference>
<evidence type="ECO:0000256" key="3">
    <source>
        <dbReference type="ARBA" id="ARBA00004613"/>
    </source>
</evidence>